<accession>A0AAN7VF89</accession>
<protein>
    <submittedName>
        <fullName evidence="2">Uncharacterized protein</fullName>
    </submittedName>
</protein>
<evidence type="ECO:0000313" key="2">
    <source>
        <dbReference type="EMBL" id="KAK5644486.1"/>
    </source>
</evidence>
<dbReference type="EMBL" id="JAVRBK010000004">
    <property type="protein sequence ID" value="KAK5644486.1"/>
    <property type="molecule type" value="Genomic_DNA"/>
</dbReference>
<sequence>MDSSSEEFLFDPFDYDFPKFGTYGDVTEWKPKSFKKSRRSQIPRTRGKAREEAETYINYQNVLSKNESLKGECKELKNMNKKLLEQNTKLLAELKRVCKNSESVDAFHNAIKHEQRTVGVVLSTNTLVSLWTELSKIVIPECSCSDD</sequence>
<feature type="coiled-coil region" evidence="1">
    <location>
        <begin position="59"/>
        <end position="100"/>
    </location>
</feature>
<comment type="caution">
    <text evidence="2">The sequence shown here is derived from an EMBL/GenBank/DDBJ whole genome shotgun (WGS) entry which is preliminary data.</text>
</comment>
<keyword evidence="1" id="KW-0175">Coiled coil</keyword>
<evidence type="ECO:0000256" key="1">
    <source>
        <dbReference type="SAM" id="Coils"/>
    </source>
</evidence>
<organism evidence="2 3">
    <name type="scientific">Pyrocoelia pectoralis</name>
    <dbReference type="NCBI Taxonomy" id="417401"/>
    <lineage>
        <taxon>Eukaryota</taxon>
        <taxon>Metazoa</taxon>
        <taxon>Ecdysozoa</taxon>
        <taxon>Arthropoda</taxon>
        <taxon>Hexapoda</taxon>
        <taxon>Insecta</taxon>
        <taxon>Pterygota</taxon>
        <taxon>Neoptera</taxon>
        <taxon>Endopterygota</taxon>
        <taxon>Coleoptera</taxon>
        <taxon>Polyphaga</taxon>
        <taxon>Elateriformia</taxon>
        <taxon>Elateroidea</taxon>
        <taxon>Lampyridae</taxon>
        <taxon>Lampyrinae</taxon>
        <taxon>Pyrocoelia</taxon>
    </lineage>
</organism>
<gene>
    <name evidence="2" type="ORF">RI129_005786</name>
</gene>
<proteinExistence type="predicted"/>
<evidence type="ECO:0000313" key="3">
    <source>
        <dbReference type="Proteomes" id="UP001329430"/>
    </source>
</evidence>
<dbReference type="Proteomes" id="UP001329430">
    <property type="component" value="Chromosome 4"/>
</dbReference>
<reference evidence="2 3" key="1">
    <citation type="journal article" date="2024" name="Insects">
        <title>An Improved Chromosome-Level Genome Assembly of the Firefly Pyrocoelia pectoralis.</title>
        <authorList>
            <person name="Fu X."/>
            <person name="Meyer-Rochow V.B."/>
            <person name="Ballantyne L."/>
            <person name="Zhu X."/>
        </authorList>
    </citation>
    <scope>NUCLEOTIDE SEQUENCE [LARGE SCALE GENOMIC DNA]</scope>
    <source>
        <strain evidence="2">XCY_ONT2</strain>
    </source>
</reference>
<dbReference type="AlphaFoldDB" id="A0AAN7VF89"/>
<keyword evidence="3" id="KW-1185">Reference proteome</keyword>
<name>A0AAN7VF89_9COLE</name>